<feature type="region of interest" description="Disordered" evidence="3">
    <location>
        <begin position="1"/>
        <end position="24"/>
    </location>
</feature>
<dbReference type="Pfam" id="PF03602">
    <property type="entry name" value="Cons_hypoth95"/>
    <property type="match status" value="1"/>
</dbReference>
<name>A0ABS2GGM5_9FIRM</name>
<dbReference type="CDD" id="cd02440">
    <property type="entry name" value="AdoMet_MTases"/>
    <property type="match status" value="1"/>
</dbReference>
<comment type="caution">
    <text evidence="4">The sequence shown here is derived from an EMBL/GenBank/DDBJ whole genome shotgun (WGS) entry which is preliminary data.</text>
</comment>
<evidence type="ECO:0000313" key="5">
    <source>
        <dbReference type="Proteomes" id="UP000707138"/>
    </source>
</evidence>
<proteinExistence type="predicted"/>
<dbReference type="Gene3D" id="3.40.50.150">
    <property type="entry name" value="Vaccinia Virus protein VP39"/>
    <property type="match status" value="1"/>
</dbReference>
<dbReference type="EC" id="2.1.1.171" evidence="4"/>
<sequence length="184" mass="20838">MRIIAGTAKGHTIKAPKGHATRPTQDRVRESMFNILSNYGLFNATVLDFFSGTGALALEALSRGARSAVCVDVATAKLIKENAVHCHLEDRVEVWSHPLMLAVKRLQGRNFDYIFADPPYEKGFVQQTLDAVIATDLLKNDGMLVIERHEKEEPVLPKGWQIVREQRFGYTRVTYIRRDELERS</sequence>
<gene>
    <name evidence="4" type="primary">rsmD</name>
    <name evidence="4" type="ORF">H6A01_03900</name>
</gene>
<reference evidence="4 5" key="1">
    <citation type="journal article" date="2021" name="Sci. Rep.">
        <title>The distribution of antibiotic resistance genes in chicken gut microbiota commensals.</title>
        <authorList>
            <person name="Juricova H."/>
            <person name="Matiasovicova J."/>
            <person name="Kubasova T."/>
            <person name="Cejkova D."/>
            <person name="Rychlik I."/>
        </authorList>
    </citation>
    <scope>NUCLEOTIDE SEQUENCE [LARGE SCALE GENOMIC DNA]</scope>
    <source>
        <strain evidence="4 5">An537</strain>
    </source>
</reference>
<keyword evidence="5" id="KW-1185">Reference proteome</keyword>
<protein>
    <submittedName>
        <fullName evidence="4">16S rRNA (Guanine(966)-N(2))-methyltransferase RsmD</fullName>
        <ecNumber evidence="4">2.1.1.171</ecNumber>
    </submittedName>
</protein>
<dbReference type="InterPro" id="IPR002052">
    <property type="entry name" value="DNA_methylase_N6_adenine_CS"/>
</dbReference>
<dbReference type="NCBIfam" id="TIGR00095">
    <property type="entry name" value="16S rRNA (guanine(966)-N(2))-methyltransferase RsmD"/>
    <property type="match status" value="1"/>
</dbReference>
<evidence type="ECO:0000313" key="4">
    <source>
        <dbReference type="EMBL" id="MBM6912475.1"/>
    </source>
</evidence>
<feature type="compositionally biased region" description="Basic residues" evidence="3">
    <location>
        <begin position="11"/>
        <end position="20"/>
    </location>
</feature>
<dbReference type="SUPFAM" id="SSF53335">
    <property type="entry name" value="S-adenosyl-L-methionine-dependent methyltransferases"/>
    <property type="match status" value="1"/>
</dbReference>
<evidence type="ECO:0000256" key="1">
    <source>
        <dbReference type="ARBA" id="ARBA00022603"/>
    </source>
</evidence>
<dbReference type="PIRSF" id="PIRSF004553">
    <property type="entry name" value="CHP00095"/>
    <property type="match status" value="1"/>
</dbReference>
<dbReference type="InterPro" id="IPR004398">
    <property type="entry name" value="RNA_MeTrfase_RsmD"/>
</dbReference>
<dbReference type="RefSeq" id="WP_028256052.1">
    <property type="nucleotide sequence ID" value="NZ_JACJLA010000005.1"/>
</dbReference>
<dbReference type="InterPro" id="IPR029063">
    <property type="entry name" value="SAM-dependent_MTases_sf"/>
</dbReference>
<keyword evidence="2 4" id="KW-0808">Transferase</keyword>
<dbReference type="PROSITE" id="PS00092">
    <property type="entry name" value="N6_MTASE"/>
    <property type="match status" value="1"/>
</dbReference>
<evidence type="ECO:0000256" key="2">
    <source>
        <dbReference type="ARBA" id="ARBA00022679"/>
    </source>
</evidence>
<dbReference type="Proteomes" id="UP000707138">
    <property type="component" value="Unassembled WGS sequence"/>
</dbReference>
<accession>A0ABS2GGM5</accession>
<dbReference type="GO" id="GO:0052913">
    <property type="term" value="F:16S rRNA (guanine(966)-N(2))-methyltransferase activity"/>
    <property type="evidence" value="ECO:0007669"/>
    <property type="project" value="UniProtKB-EC"/>
</dbReference>
<dbReference type="PANTHER" id="PTHR43542">
    <property type="entry name" value="METHYLTRANSFERASE"/>
    <property type="match status" value="1"/>
</dbReference>
<dbReference type="PANTHER" id="PTHR43542:SF1">
    <property type="entry name" value="METHYLTRANSFERASE"/>
    <property type="match status" value="1"/>
</dbReference>
<dbReference type="EMBL" id="JACJLA010000005">
    <property type="protein sequence ID" value="MBM6912475.1"/>
    <property type="molecule type" value="Genomic_DNA"/>
</dbReference>
<keyword evidence="1 4" id="KW-0489">Methyltransferase</keyword>
<organism evidence="4 5">
    <name type="scientific">Veillonella magna</name>
    <dbReference type="NCBI Taxonomy" id="464322"/>
    <lineage>
        <taxon>Bacteria</taxon>
        <taxon>Bacillati</taxon>
        <taxon>Bacillota</taxon>
        <taxon>Negativicutes</taxon>
        <taxon>Veillonellales</taxon>
        <taxon>Veillonellaceae</taxon>
        <taxon>Veillonella</taxon>
    </lineage>
</organism>
<evidence type="ECO:0000256" key="3">
    <source>
        <dbReference type="SAM" id="MobiDB-lite"/>
    </source>
</evidence>